<name>A0A8H7U8Q4_MORIS</name>
<dbReference type="GO" id="GO:0003729">
    <property type="term" value="F:mRNA binding"/>
    <property type="evidence" value="ECO:0007669"/>
    <property type="project" value="TreeGrafter"/>
</dbReference>
<dbReference type="OrthoDB" id="185373at2759"/>
<evidence type="ECO:0000256" key="2">
    <source>
        <dbReference type="PROSITE-ProRule" id="PRU00708"/>
    </source>
</evidence>
<dbReference type="Gene3D" id="1.25.40.10">
    <property type="entry name" value="Tetratricopeptide repeat domain"/>
    <property type="match status" value="2"/>
</dbReference>
<keyword evidence="4" id="KW-1185">Reference proteome</keyword>
<sequence length="557" mass="63171">MLARNIVRSQCLSSFRRQYATGISAQQNRKTFKSAETQAKSLGKPTGRLQQDPYYLSKKITKLLNKDSLDEAVTAVKTSPISLQNEVVWNQLIAKHAKQGRSGAAFSLVTEVSTAPNTRKSHDAPYADHFLTFQMKRRGFKPTDQTFTSLLVALSMNPGDNVLQKANDLHTSLSEAGQMSKYHYNSLLQVYARADAHRQMMRIFNEMKSTATRPDAFTYNIVLNSFARNDEGDYNELMEVWWQLQQQVREDSERAIGQSKTLSQSSDLKTDHRLLAALLQGIRRTSTLSKQLYTGIATFDELHHLNISGRKSEHPDLNSQNSLQPNSISFHALLKLLNSARKFGMADTYIKSLYDQIDPDTPTINAVIAIRYSQKRYTEAVNLLDTMNDRAMAPNASTFDMLIRCCGNMYKGRYASDPVVWETMSKVLNRHATEKADRIKKELPLKDLELSSKSCTEILRIGRAAAGGTNDITRRREIYNLTVSCIESQRWRRAVSKGWNERNDMLAKWMVDAYTVLLDTSDSQPVSKDTLETWRENLELAEKLVKKQASPSSVSRV</sequence>
<reference evidence="3" key="1">
    <citation type="submission" date="2020-12" db="EMBL/GenBank/DDBJ databases">
        <title>Metabolic potential, ecology and presence of endohyphal bacteria is reflected in genomic diversity of Mucoromycotina.</title>
        <authorList>
            <person name="Muszewska A."/>
            <person name="Okrasinska A."/>
            <person name="Steczkiewicz K."/>
            <person name="Drgas O."/>
            <person name="Orlowska M."/>
            <person name="Perlinska-Lenart U."/>
            <person name="Aleksandrzak-Piekarczyk T."/>
            <person name="Szatraj K."/>
            <person name="Zielenkiewicz U."/>
            <person name="Pilsyk S."/>
            <person name="Malc E."/>
            <person name="Mieczkowski P."/>
            <person name="Kruszewska J.S."/>
            <person name="Biernat P."/>
            <person name="Pawlowska J."/>
        </authorList>
    </citation>
    <scope>NUCLEOTIDE SEQUENCE</scope>
    <source>
        <strain evidence="3">WA0000067209</strain>
    </source>
</reference>
<dbReference type="EMBL" id="JAEPQZ010000017">
    <property type="protein sequence ID" value="KAG2172402.1"/>
    <property type="molecule type" value="Genomic_DNA"/>
</dbReference>
<evidence type="ECO:0000313" key="4">
    <source>
        <dbReference type="Proteomes" id="UP000654370"/>
    </source>
</evidence>
<evidence type="ECO:0000256" key="1">
    <source>
        <dbReference type="ARBA" id="ARBA00022737"/>
    </source>
</evidence>
<dbReference type="PANTHER" id="PTHR47933:SF11">
    <property type="entry name" value="PENTATRICOPEPTIDE REPEAT-CONTAINING PROTEIN 2"/>
    <property type="match status" value="1"/>
</dbReference>
<dbReference type="InterPro" id="IPR051240">
    <property type="entry name" value="Mito_RNA-Proc/Resp"/>
</dbReference>
<comment type="caution">
    <text evidence="3">The sequence shown here is derived from an EMBL/GenBank/DDBJ whole genome shotgun (WGS) entry which is preliminary data.</text>
</comment>
<dbReference type="Pfam" id="PF13041">
    <property type="entry name" value="PPR_2"/>
    <property type="match status" value="2"/>
</dbReference>
<dbReference type="PANTHER" id="PTHR47933">
    <property type="entry name" value="PENTATRICOPEPTIDE REPEAT-CONTAINING PROTEIN 1, MITOCHONDRIAL"/>
    <property type="match status" value="1"/>
</dbReference>
<proteinExistence type="predicted"/>
<dbReference type="InterPro" id="IPR002885">
    <property type="entry name" value="PPR_rpt"/>
</dbReference>
<accession>A0A8H7U8Q4</accession>
<keyword evidence="1" id="KW-0677">Repeat</keyword>
<gene>
    <name evidence="3" type="ORF">INT43_004944</name>
</gene>
<dbReference type="InterPro" id="IPR011990">
    <property type="entry name" value="TPR-like_helical_dom_sf"/>
</dbReference>
<organism evidence="3 4">
    <name type="scientific">Mortierella isabellina</name>
    <name type="common">Filamentous fungus</name>
    <name type="synonym">Umbelopsis isabellina</name>
    <dbReference type="NCBI Taxonomy" id="91625"/>
    <lineage>
        <taxon>Eukaryota</taxon>
        <taxon>Fungi</taxon>
        <taxon>Fungi incertae sedis</taxon>
        <taxon>Mucoromycota</taxon>
        <taxon>Mucoromycotina</taxon>
        <taxon>Umbelopsidomycetes</taxon>
        <taxon>Umbelopsidales</taxon>
        <taxon>Umbelopsidaceae</taxon>
        <taxon>Umbelopsis</taxon>
    </lineage>
</organism>
<protein>
    <submittedName>
        <fullName evidence="3">Uncharacterized protein</fullName>
    </submittedName>
</protein>
<evidence type="ECO:0000313" key="3">
    <source>
        <dbReference type="EMBL" id="KAG2172402.1"/>
    </source>
</evidence>
<dbReference type="AlphaFoldDB" id="A0A8H7U8Q4"/>
<dbReference type="Proteomes" id="UP000654370">
    <property type="component" value="Unassembled WGS sequence"/>
</dbReference>
<dbReference type="PROSITE" id="PS51375">
    <property type="entry name" value="PPR"/>
    <property type="match status" value="1"/>
</dbReference>
<feature type="repeat" description="PPR" evidence="2">
    <location>
        <begin position="180"/>
        <end position="214"/>
    </location>
</feature>